<comment type="subunit">
    <text evidence="7">The basal body constitutes a major portion of the flagellar organelle and consists of four rings (L,P,S, and M) mounted on a central rod.</text>
</comment>
<dbReference type="Pfam" id="PF02107">
    <property type="entry name" value="FlgH"/>
    <property type="match status" value="1"/>
</dbReference>
<keyword evidence="6 7" id="KW-0998">Cell outer membrane</keyword>
<evidence type="ECO:0000256" key="1">
    <source>
        <dbReference type="ARBA" id="ARBA00002591"/>
    </source>
</evidence>
<dbReference type="Proteomes" id="UP000563524">
    <property type="component" value="Unassembled WGS sequence"/>
</dbReference>
<dbReference type="HAMAP" id="MF_00415">
    <property type="entry name" value="FlgH"/>
    <property type="match status" value="1"/>
</dbReference>
<accession>A0A840I8M9</accession>
<organism evidence="8 9">
    <name type="scientific">Parvularcula dongshanensis</name>
    <dbReference type="NCBI Taxonomy" id="1173995"/>
    <lineage>
        <taxon>Bacteria</taxon>
        <taxon>Pseudomonadati</taxon>
        <taxon>Pseudomonadota</taxon>
        <taxon>Alphaproteobacteria</taxon>
        <taxon>Parvularculales</taxon>
        <taxon>Parvularculaceae</taxon>
        <taxon>Parvularcula</taxon>
    </lineage>
</organism>
<evidence type="ECO:0000313" key="8">
    <source>
        <dbReference type="EMBL" id="MBB4660310.1"/>
    </source>
</evidence>
<dbReference type="InterPro" id="IPR000527">
    <property type="entry name" value="Flag_Lring"/>
</dbReference>
<reference evidence="8 9" key="1">
    <citation type="submission" date="2020-08" db="EMBL/GenBank/DDBJ databases">
        <title>Genomic Encyclopedia of Type Strains, Phase IV (KMG-IV): sequencing the most valuable type-strain genomes for metagenomic binning, comparative biology and taxonomic classification.</title>
        <authorList>
            <person name="Goeker M."/>
        </authorList>
    </citation>
    <scope>NUCLEOTIDE SEQUENCE [LARGE SCALE GENOMIC DNA]</scope>
    <source>
        <strain evidence="8 9">DSM 102850</strain>
    </source>
</reference>
<evidence type="ECO:0000256" key="4">
    <source>
        <dbReference type="ARBA" id="ARBA00023136"/>
    </source>
</evidence>
<keyword evidence="9" id="KW-1185">Reference proteome</keyword>
<keyword evidence="8" id="KW-0966">Cell projection</keyword>
<protein>
    <recommendedName>
        <fullName evidence="7">Flagellar L-ring protein</fullName>
    </recommendedName>
    <alternativeName>
        <fullName evidence="7">Basal body L-ring protein</fullName>
    </alternativeName>
</protein>
<keyword evidence="4 7" id="KW-0472">Membrane</keyword>
<name>A0A840I8M9_9PROT</name>
<dbReference type="EMBL" id="JACHOB010000008">
    <property type="protein sequence ID" value="MBB4660310.1"/>
    <property type="molecule type" value="Genomic_DNA"/>
</dbReference>
<keyword evidence="8" id="KW-0282">Flagellum</keyword>
<evidence type="ECO:0000256" key="3">
    <source>
        <dbReference type="ARBA" id="ARBA00022729"/>
    </source>
</evidence>
<comment type="subcellular location">
    <subcellularLocation>
        <location evidence="7">Cell outer membrane</location>
    </subcellularLocation>
    <subcellularLocation>
        <location evidence="7">Bacterial flagellum basal body</location>
    </subcellularLocation>
</comment>
<evidence type="ECO:0000256" key="2">
    <source>
        <dbReference type="ARBA" id="ARBA00006929"/>
    </source>
</evidence>
<dbReference type="GO" id="GO:0071973">
    <property type="term" value="P:bacterial-type flagellum-dependent cell motility"/>
    <property type="evidence" value="ECO:0007669"/>
    <property type="project" value="InterPro"/>
</dbReference>
<comment type="caution">
    <text evidence="8">The sequence shown here is derived from an EMBL/GenBank/DDBJ whole genome shotgun (WGS) entry which is preliminary data.</text>
</comment>
<comment type="similarity">
    <text evidence="2 7">Belongs to the FlgH family.</text>
</comment>
<gene>
    <name evidence="7" type="primary">flgH</name>
    <name evidence="8" type="ORF">GGQ59_002860</name>
</gene>
<keyword evidence="8" id="KW-0969">Cilium</keyword>
<dbReference type="GO" id="GO:0003774">
    <property type="term" value="F:cytoskeletal motor activity"/>
    <property type="evidence" value="ECO:0007669"/>
    <property type="project" value="InterPro"/>
</dbReference>
<proteinExistence type="inferred from homology"/>
<dbReference type="PRINTS" id="PR01008">
    <property type="entry name" value="FLGLRINGFLGH"/>
</dbReference>
<dbReference type="PANTHER" id="PTHR34933:SF1">
    <property type="entry name" value="FLAGELLAR L-RING PROTEIN"/>
    <property type="match status" value="1"/>
</dbReference>
<evidence type="ECO:0000256" key="6">
    <source>
        <dbReference type="ARBA" id="ARBA00023237"/>
    </source>
</evidence>
<sequence length="225" mass="24142">MTARRFLPLALLAACASTPEPVPEPPVPERGVHGAAVPPAVGSLWNQDPQSLFGNRRAREVGDILTVIVEIDEEAEIMGELETARTSQRSLGIRSLFGGPEAVAGQLPGGAGLDPAIDLDSAQARSGGGSLRREDRVTLRLAARVIERLPNGDLVIDGHQSVRVNYEERTLRAAGIVRPEDISRSNTVTHDKIAEAQIGYVGRGVIDRSIRPRLGDRLLDALTPF</sequence>
<dbReference type="GO" id="GO:0009279">
    <property type="term" value="C:cell outer membrane"/>
    <property type="evidence" value="ECO:0007669"/>
    <property type="project" value="UniProtKB-SubCell"/>
</dbReference>
<keyword evidence="5 7" id="KW-0975">Bacterial flagellum</keyword>
<comment type="function">
    <text evidence="1 7">Assembles around the rod to form the L-ring and probably protects the motor/basal body from shearing forces during rotation.</text>
</comment>
<keyword evidence="3" id="KW-0732">Signal</keyword>
<evidence type="ECO:0000256" key="5">
    <source>
        <dbReference type="ARBA" id="ARBA00023143"/>
    </source>
</evidence>
<evidence type="ECO:0000313" key="9">
    <source>
        <dbReference type="Proteomes" id="UP000563524"/>
    </source>
</evidence>
<dbReference type="AlphaFoldDB" id="A0A840I8M9"/>
<dbReference type="RefSeq" id="WP_183819739.1">
    <property type="nucleotide sequence ID" value="NZ_JACHOB010000008.1"/>
</dbReference>
<evidence type="ECO:0000256" key="7">
    <source>
        <dbReference type="HAMAP-Rule" id="MF_00415"/>
    </source>
</evidence>
<dbReference type="PANTHER" id="PTHR34933">
    <property type="entry name" value="FLAGELLAR L-RING PROTEIN"/>
    <property type="match status" value="1"/>
</dbReference>
<dbReference type="GO" id="GO:0009427">
    <property type="term" value="C:bacterial-type flagellum basal body, distal rod, L ring"/>
    <property type="evidence" value="ECO:0007669"/>
    <property type="project" value="InterPro"/>
</dbReference>